<comment type="caution">
    <text evidence="8">The sequence shown here is derived from an EMBL/GenBank/DDBJ whole genome shotgun (WGS) entry which is preliminary data.</text>
</comment>
<feature type="domain" description="GH18" evidence="7">
    <location>
        <begin position="1"/>
        <end position="115"/>
    </location>
</feature>
<dbReference type="InterPro" id="IPR001223">
    <property type="entry name" value="Glyco_hydro18_cat"/>
</dbReference>
<dbReference type="GO" id="GO:0008843">
    <property type="term" value="F:endochitinase activity"/>
    <property type="evidence" value="ECO:0007669"/>
    <property type="project" value="UniProtKB-EC"/>
</dbReference>
<accession>A0A9P1EN83</accession>
<protein>
    <recommendedName>
        <fullName evidence="7">GH18 domain-containing protein</fullName>
    </recommendedName>
</protein>
<dbReference type="InterPro" id="IPR050542">
    <property type="entry name" value="Glycosyl_Hydrlase18_Chitinase"/>
</dbReference>
<evidence type="ECO:0000256" key="6">
    <source>
        <dbReference type="ARBA" id="ARBA00023326"/>
    </source>
</evidence>
<gene>
    <name evidence="8" type="ORF">CEURO_LOCUS22342</name>
</gene>
<evidence type="ECO:0000259" key="7">
    <source>
        <dbReference type="PROSITE" id="PS51910"/>
    </source>
</evidence>
<dbReference type="SUPFAM" id="SSF51445">
    <property type="entry name" value="(Trans)glycosidases"/>
    <property type="match status" value="1"/>
</dbReference>
<keyword evidence="2" id="KW-0732">Signal</keyword>
<evidence type="ECO:0000256" key="5">
    <source>
        <dbReference type="ARBA" id="ARBA00023277"/>
    </source>
</evidence>
<dbReference type="AlphaFoldDB" id="A0A9P1EN83"/>
<proteinExistence type="predicted"/>
<dbReference type="Proteomes" id="UP001152484">
    <property type="component" value="Unassembled WGS sequence"/>
</dbReference>
<name>A0A9P1EN83_CUSEU</name>
<sequence length="115" mass="12311">MESISIILRIIGSLRDTCSSGNYNIVNVAFLTVFGSGQKPVLNLAGHCDPGCNGCTGLSADIKACKRLGIEVLLSLGGGQVGLAPIPFLPLKMSSKFYSLCHQLRLTKFDFHLKL</sequence>
<dbReference type="PANTHER" id="PTHR45708">
    <property type="entry name" value="ENDOCHITINASE"/>
    <property type="match status" value="1"/>
</dbReference>
<evidence type="ECO:0000256" key="2">
    <source>
        <dbReference type="ARBA" id="ARBA00022729"/>
    </source>
</evidence>
<evidence type="ECO:0000256" key="4">
    <source>
        <dbReference type="ARBA" id="ARBA00023157"/>
    </source>
</evidence>
<evidence type="ECO:0000313" key="8">
    <source>
        <dbReference type="EMBL" id="CAH9119550.1"/>
    </source>
</evidence>
<dbReference type="OrthoDB" id="1716288at2759"/>
<comment type="catalytic activity">
    <reaction evidence="1">
        <text>Random endo-hydrolysis of N-acetyl-beta-D-glucosaminide (1-&gt;4)-beta-linkages in chitin and chitodextrins.</text>
        <dbReference type="EC" id="3.2.1.14"/>
    </reaction>
</comment>
<keyword evidence="3" id="KW-0146">Chitin degradation</keyword>
<evidence type="ECO:0000256" key="3">
    <source>
        <dbReference type="ARBA" id="ARBA00023024"/>
    </source>
</evidence>
<evidence type="ECO:0000256" key="1">
    <source>
        <dbReference type="ARBA" id="ARBA00000822"/>
    </source>
</evidence>
<dbReference type="Gene3D" id="3.20.20.80">
    <property type="entry name" value="Glycosidases"/>
    <property type="match status" value="1"/>
</dbReference>
<organism evidence="8 9">
    <name type="scientific">Cuscuta europaea</name>
    <name type="common">European dodder</name>
    <dbReference type="NCBI Taxonomy" id="41803"/>
    <lineage>
        <taxon>Eukaryota</taxon>
        <taxon>Viridiplantae</taxon>
        <taxon>Streptophyta</taxon>
        <taxon>Embryophyta</taxon>
        <taxon>Tracheophyta</taxon>
        <taxon>Spermatophyta</taxon>
        <taxon>Magnoliopsida</taxon>
        <taxon>eudicotyledons</taxon>
        <taxon>Gunneridae</taxon>
        <taxon>Pentapetalae</taxon>
        <taxon>asterids</taxon>
        <taxon>lamiids</taxon>
        <taxon>Solanales</taxon>
        <taxon>Convolvulaceae</taxon>
        <taxon>Cuscuteae</taxon>
        <taxon>Cuscuta</taxon>
        <taxon>Cuscuta subgen. Cuscuta</taxon>
    </lineage>
</organism>
<dbReference type="EMBL" id="CAMAPE010000080">
    <property type="protein sequence ID" value="CAH9119550.1"/>
    <property type="molecule type" value="Genomic_DNA"/>
</dbReference>
<dbReference type="GO" id="GO:0005576">
    <property type="term" value="C:extracellular region"/>
    <property type="evidence" value="ECO:0007669"/>
    <property type="project" value="TreeGrafter"/>
</dbReference>
<keyword evidence="5" id="KW-0119">Carbohydrate metabolism</keyword>
<dbReference type="GO" id="GO:0006032">
    <property type="term" value="P:chitin catabolic process"/>
    <property type="evidence" value="ECO:0007669"/>
    <property type="project" value="UniProtKB-KW"/>
</dbReference>
<keyword evidence="4" id="KW-1015">Disulfide bond</keyword>
<keyword evidence="9" id="KW-1185">Reference proteome</keyword>
<dbReference type="GO" id="GO:0000272">
    <property type="term" value="P:polysaccharide catabolic process"/>
    <property type="evidence" value="ECO:0007669"/>
    <property type="project" value="UniProtKB-KW"/>
</dbReference>
<dbReference type="PROSITE" id="PS51910">
    <property type="entry name" value="GH18_2"/>
    <property type="match status" value="1"/>
</dbReference>
<evidence type="ECO:0000313" key="9">
    <source>
        <dbReference type="Proteomes" id="UP001152484"/>
    </source>
</evidence>
<dbReference type="InterPro" id="IPR017853">
    <property type="entry name" value="GH"/>
</dbReference>
<keyword evidence="6" id="KW-0624">Polysaccharide degradation</keyword>
<reference evidence="8" key="1">
    <citation type="submission" date="2022-07" db="EMBL/GenBank/DDBJ databases">
        <authorList>
            <person name="Macas J."/>
            <person name="Novak P."/>
            <person name="Neumann P."/>
        </authorList>
    </citation>
    <scope>NUCLEOTIDE SEQUENCE</scope>
</reference>
<dbReference type="PANTHER" id="PTHR45708:SF22">
    <property type="entry name" value="ACIDIC ENDOCHITINASE"/>
    <property type="match status" value="1"/>
</dbReference>